<evidence type="ECO:0000259" key="7">
    <source>
        <dbReference type="PROSITE" id="PS50011"/>
    </source>
</evidence>
<dbReference type="AlphaFoldDB" id="A0A517TU86"/>
<dbReference type="GO" id="GO:0005524">
    <property type="term" value="F:ATP binding"/>
    <property type="evidence" value="ECO:0007669"/>
    <property type="project" value="UniProtKB-UniRule"/>
</dbReference>
<dbReference type="EMBL" id="CP036339">
    <property type="protein sequence ID" value="QDT71939.1"/>
    <property type="molecule type" value="Genomic_DNA"/>
</dbReference>
<dbReference type="KEGG" id="llh:I41_11010"/>
<organism evidence="8 9">
    <name type="scientific">Lacipirellula limnantheis</name>
    <dbReference type="NCBI Taxonomy" id="2528024"/>
    <lineage>
        <taxon>Bacteria</taxon>
        <taxon>Pseudomonadati</taxon>
        <taxon>Planctomycetota</taxon>
        <taxon>Planctomycetia</taxon>
        <taxon>Pirellulales</taxon>
        <taxon>Lacipirellulaceae</taxon>
        <taxon>Lacipirellula</taxon>
    </lineage>
</organism>
<keyword evidence="1 8" id="KW-0808">Transferase</keyword>
<dbReference type="InterPro" id="IPR000719">
    <property type="entry name" value="Prot_kinase_dom"/>
</dbReference>
<evidence type="ECO:0000313" key="9">
    <source>
        <dbReference type="Proteomes" id="UP000317909"/>
    </source>
</evidence>
<reference evidence="8 9" key="1">
    <citation type="submission" date="2019-02" db="EMBL/GenBank/DDBJ databases">
        <title>Deep-cultivation of Planctomycetes and their phenomic and genomic characterization uncovers novel biology.</title>
        <authorList>
            <person name="Wiegand S."/>
            <person name="Jogler M."/>
            <person name="Boedeker C."/>
            <person name="Pinto D."/>
            <person name="Vollmers J."/>
            <person name="Rivas-Marin E."/>
            <person name="Kohn T."/>
            <person name="Peeters S.H."/>
            <person name="Heuer A."/>
            <person name="Rast P."/>
            <person name="Oberbeckmann S."/>
            <person name="Bunk B."/>
            <person name="Jeske O."/>
            <person name="Meyerdierks A."/>
            <person name="Storesund J.E."/>
            <person name="Kallscheuer N."/>
            <person name="Luecker S."/>
            <person name="Lage O.M."/>
            <person name="Pohl T."/>
            <person name="Merkel B.J."/>
            <person name="Hornburger P."/>
            <person name="Mueller R.-W."/>
            <person name="Bruemmer F."/>
            <person name="Labrenz M."/>
            <person name="Spormann A.M."/>
            <person name="Op den Camp H."/>
            <person name="Overmann J."/>
            <person name="Amann R."/>
            <person name="Jetten M.S.M."/>
            <person name="Mascher T."/>
            <person name="Medema M.H."/>
            <person name="Devos D.P."/>
            <person name="Kaster A.-K."/>
            <person name="Ovreas L."/>
            <person name="Rohde M."/>
            <person name="Galperin M.Y."/>
            <person name="Jogler C."/>
        </authorList>
    </citation>
    <scope>NUCLEOTIDE SEQUENCE [LARGE SCALE GENOMIC DNA]</scope>
    <source>
        <strain evidence="8 9">I41</strain>
    </source>
</reference>
<evidence type="ECO:0000256" key="4">
    <source>
        <dbReference type="ARBA" id="ARBA00022840"/>
    </source>
</evidence>
<dbReference type="SUPFAM" id="SSF56112">
    <property type="entry name" value="Protein kinase-like (PK-like)"/>
    <property type="match status" value="1"/>
</dbReference>
<dbReference type="PROSITE" id="PS00107">
    <property type="entry name" value="PROTEIN_KINASE_ATP"/>
    <property type="match status" value="1"/>
</dbReference>
<dbReference type="Gene3D" id="1.10.510.10">
    <property type="entry name" value="Transferase(Phosphotransferase) domain 1"/>
    <property type="match status" value="1"/>
</dbReference>
<keyword evidence="3 8" id="KW-0418">Kinase</keyword>
<dbReference type="EC" id="2.7.11.1" evidence="8"/>
<dbReference type="GO" id="GO:0004674">
    <property type="term" value="F:protein serine/threonine kinase activity"/>
    <property type="evidence" value="ECO:0007669"/>
    <property type="project" value="UniProtKB-EC"/>
</dbReference>
<sequence>MTPDSQPGPKPPTNRTRPHPPAAPGTSIKRRPRKLLRAKQKLGKYVIERKLGEGGFATVYQAKDEIEGIRVALKIPYAHLLTGSALEDFRREVRMVAQLEHPNILPLKTAQFINEYFVIVSALGIETLDDRISRRLSIDTALDFARQMLAAVAYAHSQQIIHCDIKPDNFILFEDNRLRLTDFGVAKVAQRTLRASGAGTLGYMAPEQAMGRPSFRSDVFALGLVLYRMFAGRLPEYPFEWPPAGYRELQRKVHPALIELMRKAMELAPQKRFADAEAMLAAFARIKSPKGGRTAAKRGTKSSRRSADWKTIQRRQFQQEFGKVLDAKHQCPACNGPVSEPMQCCPWCGKTRLAHEGQTDFPQQCPRCFRGMKLDWEYCPWCYGPGFEPTSTRKFTDKRYTGRCQNPKCTRKLLMPFMRYCCWCHRKVRKKWKIPESNRNCGHCGWGVVPGYWSHCPWCCKRLGGQ</sequence>
<keyword evidence="9" id="KW-1185">Reference proteome</keyword>
<evidence type="ECO:0000313" key="8">
    <source>
        <dbReference type="EMBL" id="QDT71939.1"/>
    </source>
</evidence>
<keyword evidence="4 5" id="KW-0067">ATP-binding</keyword>
<gene>
    <name evidence="8" type="primary">prkC_5</name>
    <name evidence="8" type="ORF">I41_11010</name>
</gene>
<feature type="binding site" evidence="5">
    <location>
        <position position="74"/>
    </location>
    <ligand>
        <name>ATP</name>
        <dbReference type="ChEBI" id="CHEBI:30616"/>
    </ligand>
</feature>
<evidence type="ECO:0000256" key="3">
    <source>
        <dbReference type="ARBA" id="ARBA00022777"/>
    </source>
</evidence>
<dbReference type="PROSITE" id="PS00108">
    <property type="entry name" value="PROTEIN_KINASE_ST"/>
    <property type="match status" value="1"/>
</dbReference>
<dbReference type="Proteomes" id="UP000317909">
    <property type="component" value="Chromosome"/>
</dbReference>
<evidence type="ECO:0000256" key="2">
    <source>
        <dbReference type="ARBA" id="ARBA00022741"/>
    </source>
</evidence>
<dbReference type="InterPro" id="IPR017441">
    <property type="entry name" value="Protein_kinase_ATP_BS"/>
</dbReference>
<evidence type="ECO:0000256" key="6">
    <source>
        <dbReference type="SAM" id="MobiDB-lite"/>
    </source>
</evidence>
<name>A0A517TU86_9BACT</name>
<keyword evidence="2 5" id="KW-0547">Nucleotide-binding</keyword>
<evidence type="ECO:0000256" key="1">
    <source>
        <dbReference type="ARBA" id="ARBA00022679"/>
    </source>
</evidence>
<dbReference type="RefSeq" id="WP_246133807.1">
    <property type="nucleotide sequence ID" value="NZ_CP036339.1"/>
</dbReference>
<feature type="compositionally biased region" description="Pro residues" evidence="6">
    <location>
        <begin position="1"/>
        <end position="12"/>
    </location>
</feature>
<feature type="domain" description="Protein kinase" evidence="7">
    <location>
        <begin position="45"/>
        <end position="284"/>
    </location>
</feature>
<evidence type="ECO:0000256" key="5">
    <source>
        <dbReference type="PROSITE-ProRule" id="PRU10141"/>
    </source>
</evidence>
<dbReference type="PANTHER" id="PTHR43289:SF6">
    <property type="entry name" value="SERINE_THREONINE-PROTEIN KINASE NEKL-3"/>
    <property type="match status" value="1"/>
</dbReference>
<dbReference type="InterPro" id="IPR011009">
    <property type="entry name" value="Kinase-like_dom_sf"/>
</dbReference>
<feature type="region of interest" description="Disordered" evidence="6">
    <location>
        <begin position="1"/>
        <end position="31"/>
    </location>
</feature>
<dbReference type="PANTHER" id="PTHR43289">
    <property type="entry name" value="MITOGEN-ACTIVATED PROTEIN KINASE KINASE KINASE 20-RELATED"/>
    <property type="match status" value="1"/>
</dbReference>
<proteinExistence type="predicted"/>
<dbReference type="SMART" id="SM00220">
    <property type="entry name" value="S_TKc"/>
    <property type="match status" value="1"/>
</dbReference>
<dbReference type="CDD" id="cd14014">
    <property type="entry name" value="STKc_PknB_like"/>
    <property type="match status" value="1"/>
</dbReference>
<dbReference type="InterPro" id="IPR008271">
    <property type="entry name" value="Ser/Thr_kinase_AS"/>
</dbReference>
<dbReference type="Pfam" id="PF00069">
    <property type="entry name" value="Pkinase"/>
    <property type="match status" value="1"/>
</dbReference>
<protein>
    <submittedName>
        <fullName evidence="8">Serine/threonine-protein kinase PrkC</fullName>
        <ecNumber evidence="8">2.7.11.1</ecNumber>
    </submittedName>
</protein>
<accession>A0A517TU86</accession>
<dbReference type="PROSITE" id="PS50011">
    <property type="entry name" value="PROTEIN_KINASE_DOM"/>
    <property type="match status" value="1"/>
</dbReference>